<sequence>MFQGAGNGIVFSSSIVAVTRYFDKRRGIALGLNMAGPPMTSLLVPKLLQWLLGEYGLRGTFLLLSGCMANIPILGILLRNPPWEKIQETTAVEMEHCFTEVANGNVQLVSPATRNGESCDGHRMKACRRSAGGKRRPTGISITNHNGVRRDTINPSRVPASKGTASSVNADRRLSAKPWPLVPDHRPSNASRRSTFASSVSDVTSNGRVSSIASTVSPRNVAMERRGTVMSVAGSMFASKSASRNDAFSRRGTVVSVIGLSAPGDTQNATVEAPSSALSSLKEVLSAPRMYFHTFSFFTCAFFVDSYLTVMFDLGEDIGVPVSQSVLALSILSAMDTVGRFFVPFLTDYGVTSTASLLTLCYISLAVISVLMPCVSGRLVFLAVSALLGLPGGYVLVGTSETLSKELGTKNLPMAYGVLAFIAALGGFARPPVVGKFV</sequence>
<accession>A0ACB8D674</accession>
<name>A0ACB8D674_DERSI</name>
<comment type="caution">
    <text evidence="1">The sequence shown here is derived from an EMBL/GenBank/DDBJ whole genome shotgun (WGS) entry which is preliminary data.</text>
</comment>
<keyword evidence="2" id="KW-1185">Reference proteome</keyword>
<dbReference type="Proteomes" id="UP000821865">
    <property type="component" value="Chromosome 3"/>
</dbReference>
<proteinExistence type="predicted"/>
<reference evidence="1" key="1">
    <citation type="submission" date="2020-05" db="EMBL/GenBank/DDBJ databases">
        <title>Large-scale comparative analyses of tick genomes elucidate their genetic diversity and vector capacities.</title>
        <authorList>
            <person name="Jia N."/>
            <person name="Wang J."/>
            <person name="Shi W."/>
            <person name="Du L."/>
            <person name="Sun Y."/>
            <person name="Zhan W."/>
            <person name="Jiang J."/>
            <person name="Wang Q."/>
            <person name="Zhang B."/>
            <person name="Ji P."/>
            <person name="Sakyi L.B."/>
            <person name="Cui X."/>
            <person name="Yuan T."/>
            <person name="Jiang B."/>
            <person name="Yang W."/>
            <person name="Lam T.T.-Y."/>
            <person name="Chang Q."/>
            <person name="Ding S."/>
            <person name="Wang X."/>
            <person name="Zhu J."/>
            <person name="Ruan X."/>
            <person name="Zhao L."/>
            <person name="Wei J."/>
            <person name="Que T."/>
            <person name="Du C."/>
            <person name="Cheng J."/>
            <person name="Dai P."/>
            <person name="Han X."/>
            <person name="Huang E."/>
            <person name="Gao Y."/>
            <person name="Liu J."/>
            <person name="Shao H."/>
            <person name="Ye R."/>
            <person name="Li L."/>
            <person name="Wei W."/>
            <person name="Wang X."/>
            <person name="Wang C."/>
            <person name="Yang T."/>
            <person name="Huo Q."/>
            <person name="Li W."/>
            <person name="Guo W."/>
            <person name="Chen H."/>
            <person name="Zhou L."/>
            <person name="Ni X."/>
            <person name="Tian J."/>
            <person name="Zhou Y."/>
            <person name="Sheng Y."/>
            <person name="Liu T."/>
            <person name="Pan Y."/>
            <person name="Xia L."/>
            <person name="Li J."/>
            <person name="Zhao F."/>
            <person name="Cao W."/>
        </authorList>
    </citation>
    <scope>NUCLEOTIDE SEQUENCE</scope>
    <source>
        <strain evidence="1">Dsil-2018</strain>
    </source>
</reference>
<evidence type="ECO:0000313" key="2">
    <source>
        <dbReference type="Proteomes" id="UP000821865"/>
    </source>
</evidence>
<protein>
    <submittedName>
        <fullName evidence="1">Uncharacterized protein</fullName>
    </submittedName>
</protein>
<organism evidence="1 2">
    <name type="scientific">Dermacentor silvarum</name>
    <name type="common">Tick</name>
    <dbReference type="NCBI Taxonomy" id="543639"/>
    <lineage>
        <taxon>Eukaryota</taxon>
        <taxon>Metazoa</taxon>
        <taxon>Ecdysozoa</taxon>
        <taxon>Arthropoda</taxon>
        <taxon>Chelicerata</taxon>
        <taxon>Arachnida</taxon>
        <taxon>Acari</taxon>
        <taxon>Parasitiformes</taxon>
        <taxon>Ixodida</taxon>
        <taxon>Ixodoidea</taxon>
        <taxon>Ixodidae</taxon>
        <taxon>Rhipicephalinae</taxon>
        <taxon>Dermacentor</taxon>
    </lineage>
</organism>
<evidence type="ECO:0000313" key="1">
    <source>
        <dbReference type="EMBL" id="KAH7959942.1"/>
    </source>
</evidence>
<dbReference type="EMBL" id="CM023472">
    <property type="protein sequence ID" value="KAH7959942.1"/>
    <property type="molecule type" value="Genomic_DNA"/>
</dbReference>
<gene>
    <name evidence="1" type="ORF">HPB49_015253</name>
</gene>